<dbReference type="Proteomes" id="UP001234178">
    <property type="component" value="Unassembled WGS sequence"/>
</dbReference>
<protein>
    <submittedName>
        <fullName evidence="2">Uncharacterized protein</fullName>
    </submittedName>
</protein>
<gene>
    <name evidence="2" type="ORF">OUZ56_012782</name>
</gene>
<organism evidence="2 3">
    <name type="scientific">Daphnia magna</name>
    <dbReference type="NCBI Taxonomy" id="35525"/>
    <lineage>
        <taxon>Eukaryota</taxon>
        <taxon>Metazoa</taxon>
        <taxon>Ecdysozoa</taxon>
        <taxon>Arthropoda</taxon>
        <taxon>Crustacea</taxon>
        <taxon>Branchiopoda</taxon>
        <taxon>Diplostraca</taxon>
        <taxon>Cladocera</taxon>
        <taxon>Anomopoda</taxon>
        <taxon>Daphniidae</taxon>
        <taxon>Daphnia</taxon>
    </lineage>
</organism>
<evidence type="ECO:0000256" key="1">
    <source>
        <dbReference type="SAM" id="MobiDB-lite"/>
    </source>
</evidence>
<accession>A0ABQ9Z422</accession>
<feature type="region of interest" description="Disordered" evidence="1">
    <location>
        <begin position="116"/>
        <end position="153"/>
    </location>
</feature>
<proteinExistence type="predicted"/>
<feature type="compositionally biased region" description="Polar residues" evidence="1">
    <location>
        <begin position="116"/>
        <end position="143"/>
    </location>
</feature>
<dbReference type="EMBL" id="JAOYFB010000002">
    <property type="protein sequence ID" value="KAK4007628.1"/>
    <property type="molecule type" value="Genomic_DNA"/>
</dbReference>
<evidence type="ECO:0000313" key="2">
    <source>
        <dbReference type="EMBL" id="KAK4007628.1"/>
    </source>
</evidence>
<reference evidence="2 3" key="1">
    <citation type="journal article" date="2023" name="Nucleic Acids Res.">
        <title>The hologenome of Daphnia magna reveals possible DNA methylation and microbiome-mediated evolution of the host genome.</title>
        <authorList>
            <person name="Chaturvedi A."/>
            <person name="Li X."/>
            <person name="Dhandapani V."/>
            <person name="Marshall H."/>
            <person name="Kissane S."/>
            <person name="Cuenca-Cambronero M."/>
            <person name="Asole G."/>
            <person name="Calvet F."/>
            <person name="Ruiz-Romero M."/>
            <person name="Marangio P."/>
            <person name="Guigo R."/>
            <person name="Rago D."/>
            <person name="Mirbahai L."/>
            <person name="Eastwood N."/>
            <person name="Colbourne J.K."/>
            <person name="Zhou J."/>
            <person name="Mallon E."/>
            <person name="Orsini L."/>
        </authorList>
    </citation>
    <scope>NUCLEOTIDE SEQUENCE [LARGE SCALE GENOMIC DNA]</scope>
    <source>
        <strain evidence="2">LRV0_1</strain>
    </source>
</reference>
<name>A0ABQ9Z422_9CRUS</name>
<sequence length="215" mass="24008">MRTTPLAPPAAFLTSHSPFSRFQPFFPSPADRSSTDGSGLQPPFYLAFKRVNSSHSVLQSDVPVNTTMIRRVWNEKITRHLKKFGKILRDISTRRFETQVSAQEPAIIIGAKQTPENTSIGTSEPFSINTELPTSVGDQSSNEASKKLEENESLTIDQEDSIAISNYQNEDHVFSNNIQINGLFSSTEEIQTLCNRERSNIKDCISSPRNTTLKS</sequence>
<keyword evidence="3" id="KW-1185">Reference proteome</keyword>
<evidence type="ECO:0000313" key="3">
    <source>
        <dbReference type="Proteomes" id="UP001234178"/>
    </source>
</evidence>
<comment type="caution">
    <text evidence="2">The sequence shown here is derived from an EMBL/GenBank/DDBJ whole genome shotgun (WGS) entry which is preliminary data.</text>
</comment>